<keyword evidence="1" id="KW-0812">Transmembrane</keyword>
<dbReference type="Proteomes" id="UP000218796">
    <property type="component" value="Unassembled WGS sequence"/>
</dbReference>
<sequence length="400" mass="45826">MPINLHLIPDKKTDPLPINKMIWLVFLVCFILLVCLLSFLLWPVDEVKNSVWFWCCSLLFPTVFGLMLYGLRQLSYENSLTYIRHWNDNHEKIEKELIKKGQEPVHFLESFYCTPIGESNLCQAIINGEESLKPIYLAEYRTTVSLGQLSPSVGKRNNNEYAERLEVLLKKIAPSLNNSLNKNYKEANLKVRIKHDGIISDSDVLLLWHQVLNHEQIRDVIFTSEDDGLLWIDHWLDDKSSTDIAISVEIHLLKEPLQNHVESVSVLILGRADWCLDREVTPKAAIHRPVKIDNLAETLTDALRWGKLVEQGSSDYFFWHSQVSPDMLTEVTITLDSVEHPINQGKSFDLDPTFGLPDKAVGNIALILACEKAYSENENQLILLRDSSYQVCTVRPLSVH</sequence>
<protein>
    <submittedName>
        <fullName evidence="2">Uncharacterized protein</fullName>
    </submittedName>
</protein>
<name>A0A2A2MHX5_9GAMM</name>
<gene>
    <name evidence="2" type="ORF">CJD50_03400</name>
</gene>
<keyword evidence="1" id="KW-0472">Membrane</keyword>
<evidence type="ECO:0000256" key="1">
    <source>
        <dbReference type="SAM" id="Phobius"/>
    </source>
</evidence>
<comment type="caution">
    <text evidence="2">The sequence shown here is derived from an EMBL/GenBank/DDBJ whole genome shotgun (WGS) entry which is preliminary data.</text>
</comment>
<keyword evidence="3" id="KW-1185">Reference proteome</keyword>
<dbReference type="EMBL" id="NQMS01000001">
    <property type="protein sequence ID" value="PAV98528.1"/>
    <property type="molecule type" value="Genomic_DNA"/>
</dbReference>
<dbReference type="OrthoDB" id="8964452at2"/>
<keyword evidence="1" id="KW-1133">Transmembrane helix</keyword>
<feature type="transmembrane region" description="Helical" evidence="1">
    <location>
        <begin position="21"/>
        <end position="44"/>
    </location>
</feature>
<reference evidence="2 3" key="1">
    <citation type="submission" date="2017-08" db="EMBL/GenBank/DDBJ databases">
        <title>Draft Genome Sequence of Hafnia alvei CITHA-6 Isolated from Raw Bovine Milk.</title>
        <authorList>
            <person name="Culligan E.P."/>
            <person name="Mcsweeney A."/>
            <person name="O'Doherty C."/>
            <person name="Gleeson E."/>
            <person name="O'Riordan D."/>
            <person name="Sleator R.D."/>
        </authorList>
    </citation>
    <scope>NUCLEOTIDE SEQUENCE [LARGE SCALE GENOMIC DNA]</scope>
    <source>
        <strain evidence="2 3">CITHA-6</strain>
    </source>
</reference>
<accession>A0A2A2MHX5</accession>
<evidence type="ECO:0000313" key="2">
    <source>
        <dbReference type="EMBL" id="PAV98528.1"/>
    </source>
</evidence>
<proteinExistence type="predicted"/>
<dbReference type="RefSeq" id="WP_072036029.1">
    <property type="nucleotide sequence ID" value="NZ_CAUFSP010000003.1"/>
</dbReference>
<organism evidence="2 3">
    <name type="scientific">Hafnia paralvei</name>
    <dbReference type="NCBI Taxonomy" id="546367"/>
    <lineage>
        <taxon>Bacteria</taxon>
        <taxon>Pseudomonadati</taxon>
        <taxon>Pseudomonadota</taxon>
        <taxon>Gammaproteobacteria</taxon>
        <taxon>Enterobacterales</taxon>
        <taxon>Hafniaceae</taxon>
        <taxon>Hafnia</taxon>
    </lineage>
</organism>
<dbReference type="AlphaFoldDB" id="A0A2A2MHX5"/>
<feature type="transmembrane region" description="Helical" evidence="1">
    <location>
        <begin position="50"/>
        <end position="71"/>
    </location>
</feature>
<evidence type="ECO:0000313" key="3">
    <source>
        <dbReference type="Proteomes" id="UP000218796"/>
    </source>
</evidence>